<dbReference type="Gene3D" id="2.60.40.10">
    <property type="entry name" value="Immunoglobulins"/>
    <property type="match status" value="1"/>
</dbReference>
<gene>
    <name evidence="3" type="primary">soxZ</name>
    <name evidence="3" type="ORF">PF327_08185</name>
</gene>
<dbReference type="SUPFAM" id="SSF81296">
    <property type="entry name" value="E set domains"/>
    <property type="match status" value="1"/>
</dbReference>
<evidence type="ECO:0000313" key="3">
    <source>
        <dbReference type="EMBL" id="MDM5264169.1"/>
    </source>
</evidence>
<dbReference type="InterPro" id="IPR014756">
    <property type="entry name" value="Ig_E-set"/>
</dbReference>
<organism evidence="3 4">
    <name type="scientific">Sulfurovum xiamenensis</name>
    <dbReference type="NCBI Taxonomy" id="3019066"/>
    <lineage>
        <taxon>Bacteria</taxon>
        <taxon>Pseudomonadati</taxon>
        <taxon>Campylobacterota</taxon>
        <taxon>Epsilonproteobacteria</taxon>
        <taxon>Campylobacterales</taxon>
        <taxon>Sulfurovaceae</taxon>
        <taxon>Sulfurovum</taxon>
    </lineage>
</organism>
<dbReference type="InterPro" id="IPR013783">
    <property type="entry name" value="Ig-like_fold"/>
</dbReference>
<reference evidence="3" key="1">
    <citation type="submission" date="2023-01" db="EMBL/GenBank/DDBJ databases">
        <title>Sulfurovum sp. XTW-4 genome assembly.</title>
        <authorList>
            <person name="Wang J."/>
        </authorList>
    </citation>
    <scope>NUCLEOTIDE SEQUENCE</scope>
    <source>
        <strain evidence="3">XTW-4</strain>
    </source>
</reference>
<name>A0ABT7QUB9_9BACT</name>
<dbReference type="InterPro" id="IPR030995">
    <property type="entry name" value="SoxZ"/>
</dbReference>
<dbReference type="Pfam" id="PF08770">
    <property type="entry name" value="SoxZ"/>
    <property type="match status" value="1"/>
</dbReference>
<protein>
    <submittedName>
        <fullName evidence="3">Thiosulfate oxidation carrier complex protein SoxZ</fullName>
    </submittedName>
</protein>
<dbReference type="RefSeq" id="WP_008245280.1">
    <property type="nucleotide sequence ID" value="NZ_JAQIBC010000005.1"/>
</dbReference>
<dbReference type="EMBL" id="JAQIBC010000005">
    <property type="protein sequence ID" value="MDM5264169.1"/>
    <property type="molecule type" value="Genomic_DNA"/>
</dbReference>
<dbReference type="NCBIfam" id="TIGR04490">
    <property type="entry name" value="SoxZ_true"/>
    <property type="match status" value="1"/>
</dbReference>
<proteinExistence type="predicted"/>
<dbReference type="InterPro" id="IPR014880">
    <property type="entry name" value="SoxZ_dom"/>
</dbReference>
<keyword evidence="4" id="KW-1185">Reference proteome</keyword>
<dbReference type="Proteomes" id="UP001169066">
    <property type="component" value="Unassembled WGS sequence"/>
</dbReference>
<accession>A0ABT7QUB9</accession>
<evidence type="ECO:0000259" key="2">
    <source>
        <dbReference type="Pfam" id="PF08770"/>
    </source>
</evidence>
<sequence>MAERKSMIKIKPKKFKVGDTVKVDFIVIHPMDTGLQKDKKTGEIIPAHFIDNITFSLDGKPFTTMKVWETVSTNPYFSVNLKVPGKGTITVDYTDNTGEKNSKSKKLKPKG</sequence>
<evidence type="ECO:0000313" key="4">
    <source>
        <dbReference type="Proteomes" id="UP001169066"/>
    </source>
</evidence>
<feature type="region of interest" description="Disordered" evidence="1">
    <location>
        <begin position="92"/>
        <end position="111"/>
    </location>
</feature>
<comment type="caution">
    <text evidence="3">The sequence shown here is derived from an EMBL/GenBank/DDBJ whole genome shotgun (WGS) entry which is preliminary data.</text>
</comment>
<evidence type="ECO:0000256" key="1">
    <source>
        <dbReference type="SAM" id="MobiDB-lite"/>
    </source>
</evidence>
<feature type="domain" description="Sulphur oxidation protein SoxZ" evidence="2">
    <location>
        <begin position="11"/>
        <end position="105"/>
    </location>
</feature>